<reference evidence="2 3" key="1">
    <citation type="submission" date="2019-05" db="EMBL/GenBank/DDBJ databases">
        <title>Another draft genome of Portunus trituberculatus and its Hox gene families provides insights of decapod evolution.</title>
        <authorList>
            <person name="Jeong J.-H."/>
            <person name="Song I."/>
            <person name="Kim S."/>
            <person name="Choi T."/>
            <person name="Kim D."/>
            <person name="Ryu S."/>
            <person name="Kim W."/>
        </authorList>
    </citation>
    <scope>NUCLEOTIDE SEQUENCE [LARGE SCALE GENOMIC DNA]</scope>
    <source>
        <tissue evidence="2">Muscle</tissue>
    </source>
</reference>
<feature type="region of interest" description="Disordered" evidence="1">
    <location>
        <begin position="1"/>
        <end position="92"/>
    </location>
</feature>
<evidence type="ECO:0000313" key="3">
    <source>
        <dbReference type="Proteomes" id="UP000324222"/>
    </source>
</evidence>
<accession>A0A5B7GVZ5</accession>
<dbReference type="EMBL" id="VSRR010018615">
    <property type="protein sequence ID" value="MPC61525.1"/>
    <property type="molecule type" value="Genomic_DNA"/>
</dbReference>
<protein>
    <submittedName>
        <fullName evidence="2">Uncharacterized protein</fullName>
    </submittedName>
</protein>
<feature type="compositionally biased region" description="Low complexity" evidence="1">
    <location>
        <begin position="81"/>
        <end position="92"/>
    </location>
</feature>
<evidence type="ECO:0000256" key="1">
    <source>
        <dbReference type="SAM" id="MobiDB-lite"/>
    </source>
</evidence>
<gene>
    <name evidence="2" type="ORF">E2C01_055597</name>
</gene>
<keyword evidence="3" id="KW-1185">Reference proteome</keyword>
<organism evidence="2 3">
    <name type="scientific">Portunus trituberculatus</name>
    <name type="common">Swimming crab</name>
    <name type="synonym">Neptunus trituberculatus</name>
    <dbReference type="NCBI Taxonomy" id="210409"/>
    <lineage>
        <taxon>Eukaryota</taxon>
        <taxon>Metazoa</taxon>
        <taxon>Ecdysozoa</taxon>
        <taxon>Arthropoda</taxon>
        <taxon>Crustacea</taxon>
        <taxon>Multicrustacea</taxon>
        <taxon>Malacostraca</taxon>
        <taxon>Eumalacostraca</taxon>
        <taxon>Eucarida</taxon>
        <taxon>Decapoda</taxon>
        <taxon>Pleocyemata</taxon>
        <taxon>Brachyura</taxon>
        <taxon>Eubrachyura</taxon>
        <taxon>Portunoidea</taxon>
        <taxon>Portunidae</taxon>
        <taxon>Portuninae</taxon>
        <taxon>Portunus</taxon>
    </lineage>
</organism>
<dbReference type="AlphaFoldDB" id="A0A5B7GVZ5"/>
<dbReference type="Proteomes" id="UP000324222">
    <property type="component" value="Unassembled WGS sequence"/>
</dbReference>
<name>A0A5B7GVZ5_PORTR</name>
<sequence length="92" mass="10033">MGVVRGIKRLRGGRGPSHGRVPVTLRHGVPTDQTHLHHTRRHDRAFTNKCHTAPPDTIIPPRHGPRPAPSPHWWRPRDAHPAAANGEAAGGA</sequence>
<comment type="caution">
    <text evidence="2">The sequence shown here is derived from an EMBL/GenBank/DDBJ whole genome shotgun (WGS) entry which is preliminary data.</text>
</comment>
<proteinExistence type="predicted"/>
<evidence type="ECO:0000313" key="2">
    <source>
        <dbReference type="EMBL" id="MPC61525.1"/>
    </source>
</evidence>
<feature type="compositionally biased region" description="Basic residues" evidence="1">
    <location>
        <begin position="1"/>
        <end position="12"/>
    </location>
</feature>